<evidence type="ECO:0000259" key="3">
    <source>
        <dbReference type="PROSITE" id="PS51387"/>
    </source>
</evidence>
<feature type="domain" description="FAD-binding PCMH-type" evidence="3">
    <location>
        <begin position="88"/>
        <end position="269"/>
    </location>
</feature>
<evidence type="ECO:0000256" key="1">
    <source>
        <dbReference type="ARBA" id="ARBA00001974"/>
    </source>
</evidence>
<dbReference type="PROSITE" id="PS51387">
    <property type="entry name" value="FAD_PCMH"/>
    <property type="match status" value="1"/>
</dbReference>
<dbReference type="WBParaSite" id="HNAJ_0000944501-mRNA-1">
    <property type="protein sequence ID" value="HNAJ_0000944501-mRNA-1"/>
    <property type="gene ID" value="HNAJ_0000944501"/>
</dbReference>
<keyword evidence="5" id="KW-1185">Reference proteome</keyword>
<sequence>MNSLRNLTYPVLSKALRSPNKLVNQCRFALSTINQSKHHNRRPDLGILGDYEASHFERIFENNIGQLRCVLTKPEEVLSYNRDYTGQYEGSSPLVVLPTSTEQVAEAVKLCNIWKLGILPQGGNTSLVGSSTPSFDEIIMSTRKLNKILSIDTDTGIVVCQSGVIPADLERVISDPTYDLLLPLDLGSWEISCLGGNASTNARGIHTLRYLDFRHSIVGLEAVLPNGEILNAMDGSHKDPIGVDLKHCFIGTEGIFGIITKLAIRCPPRPKSTNAALISKSALLFEFNCRNKIVQHKFGVLKCTPNYLIDKFHLILD</sequence>
<dbReference type="InterPro" id="IPR036318">
    <property type="entry name" value="FAD-bd_PCMH-like_sf"/>
</dbReference>
<evidence type="ECO:0000256" key="2">
    <source>
        <dbReference type="ARBA" id="ARBA00023002"/>
    </source>
</evidence>
<dbReference type="Pfam" id="PF01565">
    <property type="entry name" value="FAD_binding_4"/>
    <property type="match status" value="1"/>
</dbReference>
<evidence type="ECO:0000313" key="6">
    <source>
        <dbReference type="WBParaSite" id="HNAJ_0000944501-mRNA-1"/>
    </source>
</evidence>
<dbReference type="PANTHER" id="PTHR43716:SF1">
    <property type="entry name" value="D-2-HYDROXYGLUTARATE DEHYDROGENASE, MITOCHONDRIAL"/>
    <property type="match status" value="1"/>
</dbReference>
<protein>
    <submittedName>
        <fullName evidence="6">FAD-binding PCMH-type domain-containing protein</fullName>
    </submittedName>
</protein>
<dbReference type="InterPro" id="IPR016167">
    <property type="entry name" value="FAD-bd_PCMH_sub1"/>
</dbReference>
<dbReference type="InterPro" id="IPR016169">
    <property type="entry name" value="FAD-bd_PCMH_sub2"/>
</dbReference>
<name>A0A0R3TPN4_RODNA</name>
<dbReference type="Proteomes" id="UP000278807">
    <property type="component" value="Unassembled WGS sequence"/>
</dbReference>
<reference evidence="6" key="1">
    <citation type="submission" date="2017-02" db="UniProtKB">
        <authorList>
            <consortium name="WormBaseParasite"/>
        </authorList>
    </citation>
    <scope>IDENTIFICATION</scope>
</reference>
<reference evidence="4 5" key="2">
    <citation type="submission" date="2018-11" db="EMBL/GenBank/DDBJ databases">
        <authorList>
            <consortium name="Pathogen Informatics"/>
        </authorList>
    </citation>
    <scope>NUCLEOTIDE SEQUENCE [LARGE SCALE GENOMIC DNA]</scope>
</reference>
<dbReference type="InterPro" id="IPR016166">
    <property type="entry name" value="FAD-bd_PCMH"/>
</dbReference>
<dbReference type="OrthoDB" id="5332616at2759"/>
<dbReference type="EMBL" id="UZAE01012614">
    <property type="protein sequence ID" value="VDO05939.1"/>
    <property type="molecule type" value="Genomic_DNA"/>
</dbReference>
<gene>
    <name evidence="4" type="ORF">HNAJ_LOCUS9440</name>
</gene>
<proteinExistence type="predicted"/>
<dbReference type="GO" id="GO:0016491">
    <property type="term" value="F:oxidoreductase activity"/>
    <property type="evidence" value="ECO:0007669"/>
    <property type="project" value="UniProtKB-KW"/>
</dbReference>
<dbReference type="GO" id="GO:0071949">
    <property type="term" value="F:FAD binding"/>
    <property type="evidence" value="ECO:0007669"/>
    <property type="project" value="InterPro"/>
</dbReference>
<dbReference type="AlphaFoldDB" id="A0A0R3TPN4"/>
<organism evidence="6">
    <name type="scientific">Rodentolepis nana</name>
    <name type="common">Dwarf tapeworm</name>
    <name type="synonym">Hymenolepis nana</name>
    <dbReference type="NCBI Taxonomy" id="102285"/>
    <lineage>
        <taxon>Eukaryota</taxon>
        <taxon>Metazoa</taxon>
        <taxon>Spiralia</taxon>
        <taxon>Lophotrochozoa</taxon>
        <taxon>Platyhelminthes</taxon>
        <taxon>Cestoda</taxon>
        <taxon>Eucestoda</taxon>
        <taxon>Cyclophyllidea</taxon>
        <taxon>Hymenolepididae</taxon>
        <taxon>Rodentolepis</taxon>
    </lineage>
</organism>
<dbReference type="SUPFAM" id="SSF56176">
    <property type="entry name" value="FAD-binding/transporter-associated domain-like"/>
    <property type="match status" value="1"/>
</dbReference>
<dbReference type="InterPro" id="IPR051264">
    <property type="entry name" value="FAD-oxidored/transferase_4"/>
</dbReference>
<dbReference type="Gene3D" id="3.30.43.10">
    <property type="entry name" value="Uridine Diphospho-n-acetylenolpyruvylglucosamine Reductase, domain 2"/>
    <property type="match status" value="1"/>
</dbReference>
<dbReference type="GO" id="GO:0005739">
    <property type="term" value="C:mitochondrion"/>
    <property type="evidence" value="ECO:0007669"/>
    <property type="project" value="TreeGrafter"/>
</dbReference>
<keyword evidence="2" id="KW-0560">Oxidoreductase</keyword>
<dbReference type="Gene3D" id="3.30.465.10">
    <property type="match status" value="1"/>
</dbReference>
<comment type="cofactor">
    <cofactor evidence="1">
        <name>FAD</name>
        <dbReference type="ChEBI" id="CHEBI:57692"/>
    </cofactor>
</comment>
<dbReference type="PANTHER" id="PTHR43716">
    <property type="entry name" value="D-2-HYDROXYGLUTARATE DEHYDROGENASE, MITOCHONDRIAL"/>
    <property type="match status" value="1"/>
</dbReference>
<dbReference type="InterPro" id="IPR006094">
    <property type="entry name" value="Oxid_FAD_bind_N"/>
</dbReference>
<accession>A0A0R3TPN4</accession>
<evidence type="ECO:0000313" key="5">
    <source>
        <dbReference type="Proteomes" id="UP000278807"/>
    </source>
</evidence>
<dbReference type="STRING" id="102285.A0A0R3TPN4"/>
<evidence type="ECO:0000313" key="4">
    <source>
        <dbReference type="EMBL" id="VDO05939.1"/>
    </source>
</evidence>